<dbReference type="Proteomes" id="UP000024635">
    <property type="component" value="Unassembled WGS sequence"/>
</dbReference>
<proteinExistence type="predicted"/>
<dbReference type="OrthoDB" id="10497003at2759"/>
<evidence type="ECO:0000313" key="3">
    <source>
        <dbReference type="EMBL" id="EYC45972.1"/>
    </source>
</evidence>
<dbReference type="EMBL" id="JARK01000012">
    <property type="protein sequence ID" value="EYC45972.1"/>
    <property type="molecule type" value="Genomic_DNA"/>
</dbReference>
<feature type="compositionally biased region" description="Low complexity" evidence="1">
    <location>
        <begin position="244"/>
        <end position="254"/>
    </location>
</feature>
<feature type="region of interest" description="Disordered" evidence="1">
    <location>
        <begin position="299"/>
        <end position="335"/>
    </location>
</feature>
<feature type="domain" description="Tudor" evidence="2">
    <location>
        <begin position="10"/>
        <end position="128"/>
    </location>
</feature>
<comment type="caution">
    <text evidence="3">The sequence shown here is derived from an EMBL/GenBank/DDBJ whole genome shotgun (WGS) entry which is preliminary data.</text>
</comment>
<dbReference type="InterPro" id="IPR002999">
    <property type="entry name" value="Tudor"/>
</dbReference>
<evidence type="ECO:0000313" key="4">
    <source>
        <dbReference type="Proteomes" id="UP000024635"/>
    </source>
</evidence>
<feature type="compositionally biased region" description="Low complexity" evidence="1">
    <location>
        <begin position="305"/>
        <end position="315"/>
    </location>
</feature>
<accession>A0A016X366</accession>
<gene>
    <name evidence="3" type="primary">Acey_s0412.g979</name>
    <name evidence="3" type="ORF">Y032_0412g979</name>
</gene>
<evidence type="ECO:0000256" key="1">
    <source>
        <dbReference type="SAM" id="MobiDB-lite"/>
    </source>
</evidence>
<dbReference type="Gene3D" id="2.30.30.140">
    <property type="match status" value="1"/>
</dbReference>
<reference evidence="4" key="1">
    <citation type="journal article" date="2015" name="Nat. Genet.">
        <title>The genome and transcriptome of the zoonotic hookworm Ancylostoma ceylanicum identify infection-specific gene families.</title>
        <authorList>
            <person name="Schwarz E.M."/>
            <person name="Hu Y."/>
            <person name="Antoshechkin I."/>
            <person name="Miller M.M."/>
            <person name="Sternberg P.W."/>
            <person name="Aroian R.V."/>
        </authorList>
    </citation>
    <scope>NUCLEOTIDE SEQUENCE</scope>
    <source>
        <strain evidence="4">HY135</strain>
    </source>
</reference>
<protein>
    <recommendedName>
        <fullName evidence="2">Tudor domain-containing protein</fullName>
    </recommendedName>
</protein>
<feature type="compositionally biased region" description="Basic and acidic residues" evidence="1">
    <location>
        <begin position="230"/>
        <end position="243"/>
    </location>
</feature>
<organism evidence="3 4">
    <name type="scientific">Ancylostoma ceylanicum</name>
    <dbReference type="NCBI Taxonomy" id="53326"/>
    <lineage>
        <taxon>Eukaryota</taxon>
        <taxon>Metazoa</taxon>
        <taxon>Ecdysozoa</taxon>
        <taxon>Nematoda</taxon>
        <taxon>Chromadorea</taxon>
        <taxon>Rhabditida</taxon>
        <taxon>Rhabditina</taxon>
        <taxon>Rhabditomorpha</taxon>
        <taxon>Strongyloidea</taxon>
        <taxon>Ancylostomatidae</taxon>
        <taxon>Ancylostomatinae</taxon>
        <taxon>Ancylostoma</taxon>
    </lineage>
</organism>
<sequence length="360" mass="40405">MSSTASTVAIHVQVQLLRFNNPNEVFVVPYIKTRESLNIRLRRWFAEESHIPLRIRSLDDVHLGLPVLVKCQSFCRRAVIQEVNAGTGGVTIWLVDFGEKRTHVKLWSLLYMPRAFAEIPAQAMKFSLGAAHYNDSDEGLARMRDIAKHFTYSYMQVLDGSDGDFSNCDRKYVDFILRDKGYGQSSSLRHRLVALSLASFDDISQRDMDEMSDVTTLGGPPSTSDGALTLEEKTDLESDRDRTPQYSRSSSPSQPDIVVANALYIIGAVSTTHNDAARNPFSARALLPPVPYGRTRISVRDARRQSSQSSSTVSTEQNVASLSFRATTPMTARRRRERADGRYFAMQICLTNTVYYSVLV</sequence>
<feature type="region of interest" description="Disordered" evidence="1">
    <location>
        <begin position="211"/>
        <end position="254"/>
    </location>
</feature>
<dbReference type="SUPFAM" id="SSF63748">
    <property type="entry name" value="Tudor/PWWP/MBT"/>
    <property type="match status" value="1"/>
</dbReference>
<name>A0A016X366_9BILA</name>
<dbReference type="Pfam" id="PF00567">
    <property type="entry name" value="TUDOR"/>
    <property type="match status" value="1"/>
</dbReference>
<evidence type="ECO:0000259" key="2">
    <source>
        <dbReference type="Pfam" id="PF00567"/>
    </source>
</evidence>
<dbReference type="AlphaFoldDB" id="A0A016X366"/>
<keyword evidence="4" id="KW-1185">Reference proteome</keyword>